<feature type="domain" description="FERM" evidence="11">
    <location>
        <begin position="31"/>
        <end position="324"/>
    </location>
</feature>
<dbReference type="Gene3D" id="2.30.29.30">
    <property type="entry name" value="Pleckstrin-homology domain (PH domain)/Phosphotyrosine-binding domain (PTB)"/>
    <property type="match status" value="1"/>
</dbReference>
<dbReference type="InterPro" id="IPR029071">
    <property type="entry name" value="Ubiquitin-like_domsf"/>
</dbReference>
<dbReference type="PROSITE" id="PS50057">
    <property type="entry name" value="FERM_3"/>
    <property type="match status" value="1"/>
</dbReference>
<protein>
    <recommendedName>
        <fullName evidence="3">protein-tyrosine-phosphatase</fullName>
        <ecNumber evidence="3">3.1.3.48</ecNumber>
    </recommendedName>
</protein>
<keyword evidence="4" id="KW-0963">Cytoplasm</keyword>
<dbReference type="Gene3D" id="3.10.20.90">
    <property type="entry name" value="Phosphatidylinositol 3-kinase Catalytic Subunit, Chain A, domain 1"/>
    <property type="match status" value="1"/>
</dbReference>
<dbReference type="InterPro" id="IPR018979">
    <property type="entry name" value="FERM_N"/>
</dbReference>
<evidence type="ECO:0000256" key="4">
    <source>
        <dbReference type="ARBA" id="ARBA00022490"/>
    </source>
</evidence>
<dbReference type="InterPro" id="IPR000242">
    <property type="entry name" value="PTP_cat"/>
</dbReference>
<dbReference type="SUPFAM" id="SSF50729">
    <property type="entry name" value="PH domain-like"/>
    <property type="match status" value="1"/>
</dbReference>
<dbReference type="SUPFAM" id="SSF47031">
    <property type="entry name" value="Second domain of FERM"/>
    <property type="match status" value="1"/>
</dbReference>
<feature type="region of interest" description="Disordered" evidence="8">
    <location>
        <begin position="875"/>
        <end position="902"/>
    </location>
</feature>
<evidence type="ECO:0000259" key="10">
    <source>
        <dbReference type="PROSITE" id="PS50056"/>
    </source>
</evidence>
<feature type="non-terminal residue" evidence="12">
    <location>
        <position position="1"/>
    </location>
</feature>
<dbReference type="InterPro" id="IPR029021">
    <property type="entry name" value="Prot-tyrosine_phosphatase-like"/>
</dbReference>
<dbReference type="InterPro" id="IPR035963">
    <property type="entry name" value="FERM_2"/>
</dbReference>
<evidence type="ECO:0000256" key="3">
    <source>
        <dbReference type="ARBA" id="ARBA00013064"/>
    </source>
</evidence>
<feature type="region of interest" description="Disordered" evidence="8">
    <location>
        <begin position="442"/>
        <end position="462"/>
    </location>
</feature>
<keyword evidence="7" id="KW-0206">Cytoskeleton</keyword>
<dbReference type="GO" id="GO:0004725">
    <property type="term" value="F:protein tyrosine phosphatase activity"/>
    <property type="evidence" value="ECO:0007669"/>
    <property type="project" value="UniProtKB-EC"/>
</dbReference>
<accession>A0AAV5SFM4</accession>
<evidence type="ECO:0000256" key="2">
    <source>
        <dbReference type="ARBA" id="ARBA00009649"/>
    </source>
</evidence>
<dbReference type="SMART" id="SM00404">
    <property type="entry name" value="PTPc_motif"/>
    <property type="match status" value="1"/>
</dbReference>
<dbReference type="Gene3D" id="1.20.80.10">
    <property type="match status" value="1"/>
</dbReference>
<comment type="caution">
    <text evidence="12">The sequence shown here is derived from an EMBL/GenBank/DDBJ whole genome shotgun (WGS) entry which is preliminary data.</text>
</comment>
<dbReference type="PRINTS" id="PR00700">
    <property type="entry name" value="PRTYPHPHTASE"/>
</dbReference>
<reference evidence="12" key="1">
    <citation type="submission" date="2023-10" db="EMBL/GenBank/DDBJ databases">
        <title>Genome assembly of Pristionchus species.</title>
        <authorList>
            <person name="Yoshida K."/>
            <person name="Sommer R.J."/>
        </authorList>
    </citation>
    <scope>NUCLEOTIDE SEQUENCE</scope>
    <source>
        <strain evidence="12">RS0144</strain>
    </source>
</reference>
<feature type="domain" description="Tyrosine specific protein phosphatases" evidence="10">
    <location>
        <begin position="924"/>
        <end position="980"/>
    </location>
</feature>
<keyword evidence="13" id="KW-1185">Reference proteome</keyword>
<evidence type="ECO:0000259" key="9">
    <source>
        <dbReference type="PROSITE" id="PS50055"/>
    </source>
</evidence>
<evidence type="ECO:0000256" key="5">
    <source>
        <dbReference type="ARBA" id="ARBA00022801"/>
    </source>
</evidence>
<feature type="domain" description="Tyrosine-protein phosphatase" evidence="9">
    <location>
        <begin position="623"/>
        <end position="989"/>
    </location>
</feature>
<dbReference type="InterPro" id="IPR019748">
    <property type="entry name" value="FERM_central"/>
</dbReference>
<feature type="region of interest" description="Disordered" evidence="8">
    <location>
        <begin position="815"/>
        <end position="854"/>
    </location>
</feature>
<dbReference type="SUPFAM" id="SSF54236">
    <property type="entry name" value="Ubiquitin-like"/>
    <property type="match status" value="1"/>
</dbReference>
<sequence length="996" mass="110758">FSRAESAMQSFPHKLRLGKRSGCYDLSQDIYVLTVCVGDTAFIQCTLTTPSTAVQCLQYISHKMQLGQIEMFGLRFQMRTNDPDEKRMRWVELDKPLRRQLDKWACKPWENKVQLAVLYHTPNTFSLTDHMARSYYFLMMKLEIIEGRMTVDLEKNITLAAYSLQVEYGDFDPSEHTIDFLQSIPLLPKEICRSAHLLGDQLQKVLMAFASMRGHCTRDTAAVLYITDAIQSEGYGEEYFKAKDEDSSEVKVGYAPHGIIVRGSYGAPIKYMWDDIREITARKRHLLIKLLDDRTVEYTLESAEWSRYVAMVLQWQAGHAMSKAIEMNRAPVEFAKLQGGIKTPVPHASSSSHLAQSTNDVHQLSISAARSQSSLFMPRGATSMMDMVTIDSSWRAKPPLSSVSFNHHATQIHIDNRQRASSTGVCTSTQYANVSEVQMWNPSSSAAPTVSDSGSSSMTPLTRSEIDVGQRVIASAEPPRMTMGSSPEMRVLGVHEVRMRPMMPAAVPRLTEIIDSPYFQSTPNLMAAHRPIASGSRDASDYNFRSSNGHVDSLRINRALSDRQHNRVKSPEVAPRLGSRPAAMTVSSVASSTVAAVQRDVREEDQQQAAKVASSLALPLDQLRAEFAKVPARRVSAGTSTSMRPENQCRNRTRAIVPYEDSRVSLRPTKNNPYGYVNASHIEITIGPRRHCFLLAQAPLRDTIDDFWSVVWQKDVRVIVMLSEVTLDGASNNPIYWPLTTASKVETKEVVVKYKSVTTTKNEVTTTLDLRCRLSGERRTIFHMRYADWPTGGCPGDERDVLAFMDSVRCVQRHVESEKRAERLVEESRSCDKAAASRASKRSSSRSGARTLADVSNRIRSQSVEWRRRLSSATSSSVHSAASSSSSSSTDSGAPPSPGPLAAGAAAPAPLLSLAPAAPVAPTPPLMITCFTGSHESGTFLLAEIALLHQQHNIQCELSPLLHRLRAQRMALVKTVEQYRFVYLLLAAAQQQCRLI</sequence>
<dbReference type="PROSITE" id="PS50056">
    <property type="entry name" value="TYR_PHOSPHATASE_2"/>
    <property type="match status" value="1"/>
</dbReference>
<dbReference type="Pfam" id="PF00102">
    <property type="entry name" value="Y_phosphatase"/>
    <property type="match status" value="2"/>
</dbReference>
<evidence type="ECO:0000313" key="12">
    <source>
        <dbReference type="EMBL" id="GMS82151.1"/>
    </source>
</evidence>
<dbReference type="PANTHER" id="PTHR45706:SF1">
    <property type="entry name" value="PEZ, ISOFORM A"/>
    <property type="match status" value="1"/>
</dbReference>
<dbReference type="InterPro" id="IPR019749">
    <property type="entry name" value="Band_41_domain"/>
</dbReference>
<dbReference type="SMART" id="SM00194">
    <property type="entry name" value="PTPc"/>
    <property type="match status" value="1"/>
</dbReference>
<dbReference type="PROSITE" id="PS50055">
    <property type="entry name" value="TYR_PHOSPHATASE_PTP"/>
    <property type="match status" value="1"/>
</dbReference>
<dbReference type="EMBL" id="BTSX01000001">
    <property type="protein sequence ID" value="GMS82151.1"/>
    <property type="molecule type" value="Genomic_DNA"/>
</dbReference>
<comment type="subcellular location">
    <subcellularLocation>
        <location evidence="1">Cytoplasm</location>
        <location evidence="1">Cytoskeleton</location>
    </subcellularLocation>
</comment>
<dbReference type="InterPro" id="IPR011993">
    <property type="entry name" value="PH-like_dom_sf"/>
</dbReference>
<dbReference type="PANTHER" id="PTHR45706">
    <property type="entry name" value="TYROSINE-PROTEIN PHOSPHATASE"/>
    <property type="match status" value="1"/>
</dbReference>
<dbReference type="InterPro" id="IPR003595">
    <property type="entry name" value="Tyr_Pase_cat"/>
</dbReference>
<feature type="compositionally biased region" description="Basic and acidic residues" evidence="8">
    <location>
        <begin position="815"/>
        <end position="832"/>
    </location>
</feature>
<dbReference type="Pfam" id="PF09379">
    <property type="entry name" value="FERM_N"/>
    <property type="match status" value="1"/>
</dbReference>
<dbReference type="InterPro" id="IPR014352">
    <property type="entry name" value="FERM/acyl-CoA-bd_prot_sf"/>
</dbReference>
<dbReference type="Gene3D" id="3.90.190.10">
    <property type="entry name" value="Protein tyrosine phosphatase superfamily"/>
    <property type="match status" value="1"/>
</dbReference>
<dbReference type="Pfam" id="PF00373">
    <property type="entry name" value="FERM_M"/>
    <property type="match status" value="1"/>
</dbReference>
<dbReference type="Proteomes" id="UP001432027">
    <property type="component" value="Unassembled WGS sequence"/>
</dbReference>
<dbReference type="InterPro" id="IPR000387">
    <property type="entry name" value="Tyr_Pase_dom"/>
</dbReference>
<dbReference type="InterPro" id="IPR000299">
    <property type="entry name" value="FERM_domain"/>
</dbReference>
<feature type="region of interest" description="Disordered" evidence="8">
    <location>
        <begin position="560"/>
        <end position="581"/>
    </location>
</feature>
<keyword evidence="6" id="KW-0904">Protein phosphatase</keyword>
<dbReference type="GO" id="GO:0005856">
    <property type="term" value="C:cytoskeleton"/>
    <property type="evidence" value="ECO:0007669"/>
    <property type="project" value="UniProtKB-SubCell"/>
</dbReference>
<evidence type="ECO:0000259" key="11">
    <source>
        <dbReference type="PROSITE" id="PS50057"/>
    </source>
</evidence>
<organism evidence="12 13">
    <name type="scientific">Pristionchus entomophagus</name>
    <dbReference type="NCBI Taxonomy" id="358040"/>
    <lineage>
        <taxon>Eukaryota</taxon>
        <taxon>Metazoa</taxon>
        <taxon>Ecdysozoa</taxon>
        <taxon>Nematoda</taxon>
        <taxon>Chromadorea</taxon>
        <taxon>Rhabditida</taxon>
        <taxon>Rhabditina</taxon>
        <taxon>Diplogasteromorpha</taxon>
        <taxon>Diplogasteroidea</taxon>
        <taxon>Neodiplogasteridae</taxon>
        <taxon>Pristionchus</taxon>
    </lineage>
</organism>
<proteinExistence type="inferred from homology"/>
<dbReference type="AlphaFoldDB" id="A0AAV5SFM4"/>
<name>A0AAV5SFM4_9BILA</name>
<dbReference type="EC" id="3.1.3.48" evidence="3"/>
<evidence type="ECO:0000256" key="6">
    <source>
        <dbReference type="ARBA" id="ARBA00022912"/>
    </source>
</evidence>
<evidence type="ECO:0000256" key="1">
    <source>
        <dbReference type="ARBA" id="ARBA00004245"/>
    </source>
</evidence>
<dbReference type="SMART" id="SM00295">
    <property type="entry name" value="B41"/>
    <property type="match status" value="1"/>
</dbReference>
<dbReference type="CDD" id="cd14473">
    <property type="entry name" value="FERM_B-lobe"/>
    <property type="match status" value="1"/>
</dbReference>
<evidence type="ECO:0000256" key="8">
    <source>
        <dbReference type="SAM" id="MobiDB-lite"/>
    </source>
</evidence>
<dbReference type="SUPFAM" id="SSF52799">
    <property type="entry name" value="(Phosphotyrosine protein) phosphatases II"/>
    <property type="match status" value="1"/>
</dbReference>
<evidence type="ECO:0000313" key="13">
    <source>
        <dbReference type="Proteomes" id="UP001432027"/>
    </source>
</evidence>
<gene>
    <name evidence="12" type="ORF">PENTCL1PPCAC_4326</name>
</gene>
<comment type="similarity">
    <text evidence="2">Belongs to the protein-tyrosine phosphatase family. Non-receptor class subfamily.</text>
</comment>
<keyword evidence="5" id="KW-0378">Hydrolase</keyword>
<evidence type="ECO:0000256" key="7">
    <source>
        <dbReference type="ARBA" id="ARBA00023212"/>
    </source>
</evidence>